<dbReference type="AlphaFoldDB" id="A0AAD7RKL6"/>
<evidence type="ECO:0000313" key="3">
    <source>
        <dbReference type="Proteomes" id="UP001221898"/>
    </source>
</evidence>
<accession>A0AAD7RKL6</accession>
<name>A0AAD7RKL6_9TELE</name>
<dbReference type="Proteomes" id="UP001221898">
    <property type="component" value="Unassembled WGS sequence"/>
</dbReference>
<sequence>MRRGRTMQLRVYCETGPKHDKGLIRKALRVQTRSLYKRLDGIKELLSRPAVRARIAQELAAAKGTSCARPSAPRADHQGGAVSTPPGREKPFDETSVPFAKERQRKRTGLAQGANPARLCERRVLPAYIDASAFLRTALFKVVFVASGYHLSSAEMLCNLDDGVCLINE</sequence>
<proteinExistence type="predicted"/>
<feature type="region of interest" description="Disordered" evidence="1">
    <location>
        <begin position="66"/>
        <end position="95"/>
    </location>
</feature>
<reference evidence="2" key="1">
    <citation type="journal article" date="2023" name="Science">
        <title>Genome structures resolve the early diversification of teleost fishes.</title>
        <authorList>
            <person name="Parey E."/>
            <person name="Louis A."/>
            <person name="Montfort J."/>
            <person name="Bouchez O."/>
            <person name="Roques C."/>
            <person name="Iampietro C."/>
            <person name="Lluch J."/>
            <person name="Castinel A."/>
            <person name="Donnadieu C."/>
            <person name="Desvignes T."/>
            <person name="Floi Bucao C."/>
            <person name="Jouanno E."/>
            <person name="Wen M."/>
            <person name="Mejri S."/>
            <person name="Dirks R."/>
            <person name="Jansen H."/>
            <person name="Henkel C."/>
            <person name="Chen W.J."/>
            <person name="Zahm M."/>
            <person name="Cabau C."/>
            <person name="Klopp C."/>
            <person name="Thompson A.W."/>
            <person name="Robinson-Rechavi M."/>
            <person name="Braasch I."/>
            <person name="Lecointre G."/>
            <person name="Bobe J."/>
            <person name="Postlethwait J.H."/>
            <person name="Berthelot C."/>
            <person name="Roest Crollius H."/>
            <person name="Guiguen Y."/>
        </authorList>
    </citation>
    <scope>NUCLEOTIDE SEQUENCE</scope>
    <source>
        <strain evidence="2">NC1722</strain>
    </source>
</reference>
<gene>
    <name evidence="2" type="ORF">AAFF_G00178610</name>
</gene>
<organism evidence="2 3">
    <name type="scientific">Aldrovandia affinis</name>
    <dbReference type="NCBI Taxonomy" id="143900"/>
    <lineage>
        <taxon>Eukaryota</taxon>
        <taxon>Metazoa</taxon>
        <taxon>Chordata</taxon>
        <taxon>Craniata</taxon>
        <taxon>Vertebrata</taxon>
        <taxon>Euteleostomi</taxon>
        <taxon>Actinopterygii</taxon>
        <taxon>Neopterygii</taxon>
        <taxon>Teleostei</taxon>
        <taxon>Notacanthiformes</taxon>
        <taxon>Halosauridae</taxon>
        <taxon>Aldrovandia</taxon>
    </lineage>
</organism>
<evidence type="ECO:0000256" key="1">
    <source>
        <dbReference type="SAM" id="MobiDB-lite"/>
    </source>
</evidence>
<dbReference type="EMBL" id="JAINUG010000238">
    <property type="protein sequence ID" value="KAJ8385899.1"/>
    <property type="molecule type" value="Genomic_DNA"/>
</dbReference>
<keyword evidence="3" id="KW-1185">Reference proteome</keyword>
<evidence type="ECO:0000313" key="2">
    <source>
        <dbReference type="EMBL" id="KAJ8385899.1"/>
    </source>
</evidence>
<comment type="caution">
    <text evidence="2">The sequence shown here is derived from an EMBL/GenBank/DDBJ whole genome shotgun (WGS) entry which is preliminary data.</text>
</comment>
<protein>
    <submittedName>
        <fullName evidence="2">Uncharacterized protein</fullName>
    </submittedName>
</protein>